<evidence type="ECO:0000256" key="2">
    <source>
        <dbReference type="ARBA" id="ARBA00023242"/>
    </source>
</evidence>
<feature type="region of interest" description="Disordered" evidence="3">
    <location>
        <begin position="1"/>
        <end position="80"/>
    </location>
</feature>
<dbReference type="Proteomes" id="UP000803884">
    <property type="component" value="Unassembled WGS sequence"/>
</dbReference>
<feature type="region of interest" description="Disordered" evidence="3">
    <location>
        <begin position="199"/>
        <end position="218"/>
    </location>
</feature>
<dbReference type="GO" id="GO:0006396">
    <property type="term" value="P:RNA processing"/>
    <property type="evidence" value="ECO:0007669"/>
    <property type="project" value="TreeGrafter"/>
</dbReference>
<dbReference type="RefSeq" id="XP_069225818.1">
    <property type="nucleotide sequence ID" value="XM_069377192.1"/>
</dbReference>
<keyword evidence="6" id="KW-1185">Reference proteome</keyword>
<proteinExistence type="predicted"/>
<gene>
    <name evidence="5" type="ORF">WHR41_08588</name>
</gene>
<evidence type="ECO:0000313" key="5">
    <source>
        <dbReference type="EMBL" id="KAL1582711.1"/>
    </source>
</evidence>
<dbReference type="InterPro" id="IPR014810">
    <property type="entry name" value="Fcf2_C"/>
</dbReference>
<dbReference type="EMBL" id="JAAQHG020000045">
    <property type="protein sequence ID" value="KAL1582711.1"/>
    <property type="molecule type" value="Genomic_DNA"/>
</dbReference>
<dbReference type="AlphaFoldDB" id="A0AB34KFK7"/>
<dbReference type="PANTHER" id="PTHR21686:SF12">
    <property type="entry name" value="DEOXYNUCLEOTIDYLTRANSFERASE TERMINAL-INTERACTING PROTEIN 2"/>
    <property type="match status" value="1"/>
</dbReference>
<evidence type="ECO:0000313" key="6">
    <source>
        <dbReference type="Proteomes" id="UP000803884"/>
    </source>
</evidence>
<sequence length="237" mass="26663">MASDALEALPKVASSHDDLTDEQMEELLAQATSRLKEKEEGKMFESEAPQQFTFPKMDAGNLEKPYATTKGHITQADKSRLIDDKARQSEGLIRKVEDPVTAKKIAAEKKKATAGTQWYNLPRTDLTPELKRDLQLLKMRNVLDPHRHYKKEGGKMQAPEYSQVGTIIEGPTEYLSGRIENKNRKRTLVEEVLAGEQQNGRFKKKYGEAQEKKGSGKKAFYKALKEKRKGGVKKGSG</sequence>
<organism evidence="5 6">
    <name type="scientific">Cladosporium halotolerans</name>
    <dbReference type="NCBI Taxonomy" id="1052096"/>
    <lineage>
        <taxon>Eukaryota</taxon>
        <taxon>Fungi</taxon>
        <taxon>Dikarya</taxon>
        <taxon>Ascomycota</taxon>
        <taxon>Pezizomycotina</taxon>
        <taxon>Dothideomycetes</taxon>
        <taxon>Dothideomycetidae</taxon>
        <taxon>Cladosporiales</taxon>
        <taxon>Cladosporiaceae</taxon>
        <taxon>Cladosporium</taxon>
    </lineage>
</organism>
<keyword evidence="2" id="KW-0539">Nucleus</keyword>
<dbReference type="GO" id="GO:0005730">
    <property type="term" value="C:nucleolus"/>
    <property type="evidence" value="ECO:0007669"/>
    <property type="project" value="UniProtKB-SubCell"/>
</dbReference>
<dbReference type="Pfam" id="PF08698">
    <property type="entry name" value="Fcf2"/>
    <property type="match status" value="1"/>
</dbReference>
<protein>
    <recommendedName>
        <fullName evidence="4">Fcf2 pre-rRNA processing C-terminal domain-containing protein</fullName>
    </recommendedName>
</protein>
<feature type="compositionally biased region" description="Basic and acidic residues" evidence="3">
    <location>
        <begin position="205"/>
        <end position="214"/>
    </location>
</feature>
<comment type="subcellular location">
    <subcellularLocation>
        <location evidence="1">Nucleus</location>
        <location evidence="1">Nucleolus</location>
    </subcellularLocation>
</comment>
<name>A0AB34KFK7_9PEZI</name>
<feature type="domain" description="Fcf2 pre-rRNA processing C-terminal" evidence="4">
    <location>
        <begin position="110"/>
        <end position="205"/>
    </location>
</feature>
<feature type="compositionally biased region" description="Basic and acidic residues" evidence="3">
    <location>
        <begin position="34"/>
        <end position="45"/>
    </location>
</feature>
<evidence type="ECO:0000259" key="4">
    <source>
        <dbReference type="Pfam" id="PF08698"/>
    </source>
</evidence>
<reference evidence="5 6" key="1">
    <citation type="journal article" date="2020" name="Microbiol. Resour. Announc.">
        <title>Draft Genome Sequence of a Cladosporium Species Isolated from the Mesophotic Ascidian Didemnum maculosum.</title>
        <authorList>
            <person name="Gioti A."/>
            <person name="Siaperas R."/>
            <person name="Nikolaivits E."/>
            <person name="Le Goff G."/>
            <person name="Ouazzani J."/>
            <person name="Kotoulas G."/>
            <person name="Topakas E."/>
        </authorList>
    </citation>
    <scope>NUCLEOTIDE SEQUENCE [LARGE SCALE GENOMIC DNA]</scope>
    <source>
        <strain evidence="5 6">TM138-S3</strain>
    </source>
</reference>
<comment type="caution">
    <text evidence="5">The sequence shown here is derived from an EMBL/GenBank/DDBJ whole genome shotgun (WGS) entry which is preliminary data.</text>
</comment>
<evidence type="ECO:0000256" key="1">
    <source>
        <dbReference type="ARBA" id="ARBA00004604"/>
    </source>
</evidence>
<accession>A0AB34KFK7</accession>
<dbReference type="GO" id="GO:0003723">
    <property type="term" value="F:RNA binding"/>
    <property type="evidence" value="ECO:0007669"/>
    <property type="project" value="TreeGrafter"/>
</dbReference>
<dbReference type="GeneID" id="96010030"/>
<dbReference type="InterPro" id="IPR039883">
    <property type="entry name" value="Fcf2/DNTTIP2"/>
</dbReference>
<dbReference type="PANTHER" id="PTHR21686">
    <property type="entry name" value="DEOXYNUCLEOTIDYLTRANSFERASE TERMINAL-INTERACTING PROTEIN 2"/>
    <property type="match status" value="1"/>
</dbReference>
<evidence type="ECO:0000256" key="3">
    <source>
        <dbReference type="SAM" id="MobiDB-lite"/>
    </source>
</evidence>